<organism evidence="1 2">
    <name type="scientific">Halarsenatibacter silvermanii</name>
    <dbReference type="NCBI Taxonomy" id="321763"/>
    <lineage>
        <taxon>Bacteria</taxon>
        <taxon>Bacillati</taxon>
        <taxon>Bacillota</taxon>
        <taxon>Clostridia</taxon>
        <taxon>Halanaerobiales</taxon>
        <taxon>Halarsenatibacteraceae</taxon>
        <taxon>Halarsenatibacter</taxon>
    </lineage>
</organism>
<dbReference type="EMBL" id="FNGO01000010">
    <property type="protein sequence ID" value="SDL86960.1"/>
    <property type="molecule type" value="Genomic_DNA"/>
</dbReference>
<name>A0A1G9NKR5_9FIRM</name>
<dbReference type="OrthoDB" id="2112497at2"/>
<keyword evidence="2" id="KW-1185">Reference proteome</keyword>
<gene>
    <name evidence="1" type="ORF">SAMN04488692_110107</name>
</gene>
<sequence length="369" mass="43416">MDSYLQRLLAGDGHEKEKFLQRLKDDKNWSAVSFIDELLPVLLFEANLTYGNFHQVKMAVFLRSLARKNKLSRASELAVLNLFLTEVRERNWLDVRAENKYFSQSVDEPVRMMLEELAEKNAHNAFYYALQAYEEKADYLQDLLLSLGGVYGPENLGHSLSCFFPVFEELVNTRHPAAESAILSHLLYLNRYEIPPDFAPDDYALDSLPENAMRRAASGQGIINLHHMITLVIYRLWERASFHSDNFPLPYKIYYHKRIEDKAISQERLERVKEDINLKLPENFADFYECFSYEDVEYTTKMIRGLAEKNLSRLQDWIIRLYALNYDKEKWNPHYYTGIYLALRLKEEDILEDRLAGEMALDQAVEYYL</sequence>
<dbReference type="AlphaFoldDB" id="A0A1G9NKR5"/>
<evidence type="ECO:0000313" key="2">
    <source>
        <dbReference type="Proteomes" id="UP000199476"/>
    </source>
</evidence>
<accession>A0A1G9NKR5</accession>
<reference evidence="1 2" key="1">
    <citation type="submission" date="2016-10" db="EMBL/GenBank/DDBJ databases">
        <authorList>
            <person name="de Groot N.N."/>
        </authorList>
    </citation>
    <scope>NUCLEOTIDE SEQUENCE [LARGE SCALE GENOMIC DNA]</scope>
    <source>
        <strain evidence="1 2">SLAS-1</strain>
    </source>
</reference>
<protein>
    <submittedName>
        <fullName evidence="1">Uncharacterized protein</fullName>
    </submittedName>
</protein>
<evidence type="ECO:0000313" key="1">
    <source>
        <dbReference type="EMBL" id="SDL86960.1"/>
    </source>
</evidence>
<dbReference type="Proteomes" id="UP000199476">
    <property type="component" value="Unassembled WGS sequence"/>
</dbReference>
<proteinExistence type="predicted"/>
<dbReference type="RefSeq" id="WP_089760106.1">
    <property type="nucleotide sequence ID" value="NZ_FNGO01000010.1"/>
</dbReference>